<dbReference type="SMART" id="SM00091">
    <property type="entry name" value="PAS"/>
    <property type="match status" value="3"/>
</dbReference>
<evidence type="ECO:0000259" key="1">
    <source>
        <dbReference type="PROSITE" id="PS50113"/>
    </source>
</evidence>
<dbReference type="PROSITE" id="PS50887">
    <property type="entry name" value="GGDEF"/>
    <property type="match status" value="1"/>
</dbReference>
<dbReference type="InterPro" id="IPR000014">
    <property type="entry name" value="PAS"/>
</dbReference>
<dbReference type="PANTHER" id="PTHR44757:SF2">
    <property type="entry name" value="BIOFILM ARCHITECTURE MAINTENANCE PROTEIN MBAA"/>
    <property type="match status" value="1"/>
</dbReference>
<name>A0ABS6BJ40_9SPHN</name>
<dbReference type="NCBIfam" id="TIGR00229">
    <property type="entry name" value="sensory_box"/>
    <property type="match status" value="1"/>
</dbReference>
<dbReference type="CDD" id="cd01948">
    <property type="entry name" value="EAL"/>
    <property type="match status" value="1"/>
</dbReference>
<sequence>MPRKIVGTLFDGPWDQVALRLFDRTPATICHASGAILFASKAFRRIAGREDVIGLDYAALAPASCPPPFFEEVRAAIADAGTWEGEIEMQAPGGSLHWLDTAISDLPGRPGLYLVVHVDMTAARRLRDSEDFHHNIGRISPDGFFVNDGEKTISVNAAGVRMLRGQGPEDIIGLTPAQIFRADCLPAVESQIERQMREPGLLTPMIEATMIAVDGGEVPVEVRAISYPLDGRLVTFAACRDLTAYKESERRLRDELAWRTRAEDELREKTAVLEAAFESSIDGIIMTDLEGGRLLSNRRLAEILRMPPELVADPSQQLPYLASLTANPQALLDHVYWLYDHPDLTSREEIELNDGTILDRVSTPVRDAAGRNYGRVWMFRDITEGRRAQDRISHLARFDSLTGLANRYNLQEHMERLLHRPDGGFALLSMDLDGFKHINDTKGHSVGDALLRRVADRLRAACDRPGMFIARPGGDEFICLVPGADAADALALAQSLVRTLAEPYQLDANRWFMSGASIGVVIAPEHGSSVEELLSRADIALYSAKGAGKGIACLFEHEMESRVQAHVDLEADLRAAMDGDEGLFVFYQPIVDAASEQVTAREALVRWHHGTRGWVSPAEFVPVAEASGLIDRLGAFVLDRACRDAVQWADQARVAVNVSAVQLGKGLLAPAIRTALAASGLAPNRLEIEVTETALLGEEGAVIHDLREARDIGARVVLDDFGTGYSSLSHLRIFPFDKIKIDGSFVRDAVKRPDCAAVVRAVADLGRRLGVTTVAEGVETPAQLECIRAVGCTEIQGYVYARPAPTAGDAARVAALNDEPVPMPEPSR</sequence>
<dbReference type="PROSITE" id="PS50113">
    <property type="entry name" value="PAC"/>
    <property type="match status" value="1"/>
</dbReference>
<feature type="domain" description="GGDEF" evidence="3">
    <location>
        <begin position="423"/>
        <end position="557"/>
    </location>
</feature>
<reference evidence="4 5" key="1">
    <citation type="submission" date="2021-06" db="EMBL/GenBank/DDBJ databases">
        <title>Sphingomonas sp. XMGL2, whole genome shotgun sequencing project.</title>
        <authorList>
            <person name="Zhao G."/>
            <person name="Shen L."/>
        </authorList>
    </citation>
    <scope>NUCLEOTIDE SEQUENCE [LARGE SCALE GENOMIC DNA]</scope>
    <source>
        <strain evidence="4 5">XMGL2</strain>
    </source>
</reference>
<dbReference type="Pfam" id="PF00563">
    <property type="entry name" value="EAL"/>
    <property type="match status" value="1"/>
</dbReference>
<evidence type="ECO:0000259" key="3">
    <source>
        <dbReference type="PROSITE" id="PS50887"/>
    </source>
</evidence>
<dbReference type="RefSeq" id="WP_216324391.1">
    <property type="nucleotide sequence ID" value="NZ_JAHKRT010000005.1"/>
</dbReference>
<accession>A0ABS6BJ40</accession>
<feature type="domain" description="EAL" evidence="2">
    <location>
        <begin position="566"/>
        <end position="817"/>
    </location>
</feature>
<dbReference type="Pfam" id="PF13426">
    <property type="entry name" value="PAS_9"/>
    <property type="match status" value="2"/>
</dbReference>
<dbReference type="SMART" id="SM00267">
    <property type="entry name" value="GGDEF"/>
    <property type="match status" value="1"/>
</dbReference>
<dbReference type="InterPro" id="IPR000160">
    <property type="entry name" value="GGDEF_dom"/>
</dbReference>
<dbReference type="EMBL" id="JAHKRT010000005">
    <property type="protein sequence ID" value="MBU3078333.1"/>
    <property type="molecule type" value="Genomic_DNA"/>
</dbReference>
<evidence type="ECO:0000313" key="4">
    <source>
        <dbReference type="EMBL" id="MBU3078333.1"/>
    </source>
</evidence>
<dbReference type="InterPro" id="IPR052155">
    <property type="entry name" value="Biofilm_reg_signaling"/>
</dbReference>
<evidence type="ECO:0000259" key="2">
    <source>
        <dbReference type="PROSITE" id="PS50883"/>
    </source>
</evidence>
<dbReference type="CDD" id="cd00130">
    <property type="entry name" value="PAS"/>
    <property type="match status" value="2"/>
</dbReference>
<keyword evidence="5" id="KW-1185">Reference proteome</keyword>
<dbReference type="PANTHER" id="PTHR44757">
    <property type="entry name" value="DIGUANYLATE CYCLASE DGCP"/>
    <property type="match status" value="1"/>
</dbReference>
<organism evidence="4 5">
    <name type="scientific">Sphingomonas quercus</name>
    <dbReference type="NCBI Taxonomy" id="2842451"/>
    <lineage>
        <taxon>Bacteria</taxon>
        <taxon>Pseudomonadati</taxon>
        <taxon>Pseudomonadota</taxon>
        <taxon>Alphaproteobacteria</taxon>
        <taxon>Sphingomonadales</taxon>
        <taxon>Sphingomonadaceae</taxon>
        <taxon>Sphingomonas</taxon>
    </lineage>
</organism>
<dbReference type="SMART" id="SM00052">
    <property type="entry name" value="EAL"/>
    <property type="match status" value="1"/>
</dbReference>
<dbReference type="CDD" id="cd01949">
    <property type="entry name" value="GGDEF"/>
    <property type="match status" value="1"/>
</dbReference>
<dbReference type="InterPro" id="IPR001633">
    <property type="entry name" value="EAL_dom"/>
</dbReference>
<dbReference type="Pfam" id="PF00990">
    <property type="entry name" value="GGDEF"/>
    <property type="match status" value="1"/>
</dbReference>
<comment type="caution">
    <text evidence="4">The sequence shown here is derived from an EMBL/GenBank/DDBJ whole genome shotgun (WGS) entry which is preliminary data.</text>
</comment>
<gene>
    <name evidence="4" type="ORF">KOF26_10675</name>
</gene>
<dbReference type="PROSITE" id="PS50883">
    <property type="entry name" value="EAL"/>
    <property type="match status" value="1"/>
</dbReference>
<dbReference type="InterPro" id="IPR000700">
    <property type="entry name" value="PAS-assoc_C"/>
</dbReference>
<dbReference type="NCBIfam" id="TIGR00254">
    <property type="entry name" value="GGDEF"/>
    <property type="match status" value="1"/>
</dbReference>
<protein>
    <submittedName>
        <fullName evidence="4">EAL domain-containing protein</fullName>
    </submittedName>
</protein>
<dbReference type="Proteomes" id="UP000776276">
    <property type="component" value="Unassembled WGS sequence"/>
</dbReference>
<proteinExistence type="predicted"/>
<feature type="domain" description="PAC" evidence="1">
    <location>
        <begin position="344"/>
        <end position="394"/>
    </location>
</feature>
<evidence type="ECO:0000313" key="5">
    <source>
        <dbReference type="Proteomes" id="UP000776276"/>
    </source>
</evidence>